<evidence type="ECO:0000313" key="1">
    <source>
        <dbReference type="EMBL" id="MFC5410424.1"/>
    </source>
</evidence>
<evidence type="ECO:0000313" key="2">
    <source>
        <dbReference type="Proteomes" id="UP001596106"/>
    </source>
</evidence>
<dbReference type="EMBL" id="JBHSMA010000004">
    <property type="protein sequence ID" value="MFC5410424.1"/>
    <property type="molecule type" value="Genomic_DNA"/>
</dbReference>
<protein>
    <submittedName>
        <fullName evidence="1">Uncharacterized protein</fullName>
    </submittedName>
</protein>
<keyword evidence="2" id="KW-1185">Reference proteome</keyword>
<sequence length="375" mass="42067">MRNSYALIALVLIALSLVECKTGRSVAGKSTPVISASVETENWLSCCDFGTKMPDGKPFWCETSAVLFENGTVFLANDKDMPAGQSPVFTKPWNRLADTTVRPTPLLAEAFRNNRKYEDFATNGDYIFLTTGFDRVKPGSTDWDNYNTILYWKKGDEAHPQVLAPEPGAKNSVAFRQQLSQVLSQNRPDFPDGMPYFKVEGLAVMDSLLLFGIREEGKSYEKGNFAYRVRVVAVPFFAEKTAEGERLRLKDKWRVVADFDPKTVAELPQPLALSSIEYDRRRNLFWVLTSIETETSQLDAYLWTATPSQLLNNQPLTLVRDAAGQPIHFNHKAEDLTFPDASHLLVIHDDDTTPTTVGTTTRQPNQAAFTILKIN</sequence>
<comment type="caution">
    <text evidence="1">The sequence shown here is derived from an EMBL/GenBank/DDBJ whole genome shotgun (WGS) entry which is preliminary data.</text>
</comment>
<accession>A0ABW0IAS7</accession>
<proteinExistence type="predicted"/>
<reference evidence="2" key="1">
    <citation type="journal article" date="2019" name="Int. J. Syst. Evol. Microbiol.">
        <title>The Global Catalogue of Microorganisms (GCM) 10K type strain sequencing project: providing services to taxonomists for standard genome sequencing and annotation.</title>
        <authorList>
            <consortium name="The Broad Institute Genomics Platform"/>
            <consortium name="The Broad Institute Genome Sequencing Center for Infectious Disease"/>
            <person name="Wu L."/>
            <person name="Ma J."/>
        </authorList>
    </citation>
    <scope>NUCLEOTIDE SEQUENCE [LARGE SCALE GENOMIC DNA]</scope>
    <source>
        <strain evidence="2">CCUG 55250</strain>
    </source>
</reference>
<dbReference type="RefSeq" id="WP_379845955.1">
    <property type="nucleotide sequence ID" value="NZ_JBHSMA010000004.1"/>
</dbReference>
<organism evidence="1 2">
    <name type="scientific">Larkinella bovis</name>
    <dbReference type="NCBI Taxonomy" id="683041"/>
    <lineage>
        <taxon>Bacteria</taxon>
        <taxon>Pseudomonadati</taxon>
        <taxon>Bacteroidota</taxon>
        <taxon>Cytophagia</taxon>
        <taxon>Cytophagales</taxon>
        <taxon>Spirosomataceae</taxon>
        <taxon>Larkinella</taxon>
    </lineage>
</organism>
<name>A0ABW0IAS7_9BACT</name>
<dbReference type="Proteomes" id="UP001596106">
    <property type="component" value="Unassembled WGS sequence"/>
</dbReference>
<gene>
    <name evidence="1" type="ORF">ACFPMF_13950</name>
</gene>